<organism evidence="1">
    <name type="scientific">Anguilla anguilla</name>
    <name type="common">European freshwater eel</name>
    <name type="synonym">Muraena anguilla</name>
    <dbReference type="NCBI Taxonomy" id="7936"/>
    <lineage>
        <taxon>Eukaryota</taxon>
        <taxon>Metazoa</taxon>
        <taxon>Chordata</taxon>
        <taxon>Craniata</taxon>
        <taxon>Vertebrata</taxon>
        <taxon>Euteleostomi</taxon>
        <taxon>Actinopterygii</taxon>
        <taxon>Neopterygii</taxon>
        <taxon>Teleostei</taxon>
        <taxon>Anguilliformes</taxon>
        <taxon>Anguillidae</taxon>
        <taxon>Anguilla</taxon>
    </lineage>
</organism>
<accession>A0A0E9SCS4</accession>
<dbReference type="EMBL" id="GBXM01069535">
    <property type="protein sequence ID" value="JAH39042.1"/>
    <property type="molecule type" value="Transcribed_RNA"/>
</dbReference>
<proteinExistence type="predicted"/>
<reference evidence="1" key="1">
    <citation type="submission" date="2014-11" db="EMBL/GenBank/DDBJ databases">
        <authorList>
            <person name="Amaro Gonzalez C."/>
        </authorList>
    </citation>
    <scope>NUCLEOTIDE SEQUENCE</scope>
</reference>
<name>A0A0E9SCS4_ANGAN</name>
<sequence length="44" mass="5290">MARASLTQYCPCIQRYNMFFTLFCFLRKGLLVSLTVYRPLRIRV</sequence>
<protein>
    <submittedName>
        <fullName evidence="1">Uncharacterized protein</fullName>
    </submittedName>
</protein>
<reference evidence="1" key="2">
    <citation type="journal article" date="2015" name="Fish Shellfish Immunol.">
        <title>Early steps in the European eel (Anguilla anguilla)-Vibrio vulnificus interaction in the gills: Role of the RtxA13 toxin.</title>
        <authorList>
            <person name="Callol A."/>
            <person name="Pajuelo D."/>
            <person name="Ebbesson L."/>
            <person name="Teles M."/>
            <person name="MacKenzie S."/>
            <person name="Amaro C."/>
        </authorList>
    </citation>
    <scope>NUCLEOTIDE SEQUENCE</scope>
</reference>
<dbReference type="AlphaFoldDB" id="A0A0E9SCS4"/>
<evidence type="ECO:0000313" key="1">
    <source>
        <dbReference type="EMBL" id="JAH39042.1"/>
    </source>
</evidence>